<feature type="transmembrane region" description="Helical" evidence="1">
    <location>
        <begin position="12"/>
        <end position="29"/>
    </location>
</feature>
<dbReference type="EMBL" id="JAPDFW010000070">
    <property type="protein sequence ID" value="KAJ5074206.1"/>
    <property type="molecule type" value="Genomic_DNA"/>
</dbReference>
<dbReference type="Gene3D" id="1.20.140.150">
    <property type="match status" value="1"/>
</dbReference>
<reference evidence="2" key="1">
    <citation type="submission" date="2022-10" db="EMBL/GenBank/DDBJ databases">
        <title>Novel sulphate-reducing endosymbionts in the free-living metamonad Anaeramoeba.</title>
        <authorList>
            <person name="Jerlstrom-Hultqvist J."/>
            <person name="Cepicka I."/>
            <person name="Gallot-Lavallee L."/>
            <person name="Salas-Leiva D."/>
            <person name="Curtis B.A."/>
            <person name="Zahonova K."/>
            <person name="Pipaliya S."/>
            <person name="Dacks J."/>
            <person name="Roger A.J."/>
        </authorList>
    </citation>
    <scope>NUCLEOTIDE SEQUENCE</scope>
    <source>
        <strain evidence="2">BMAN</strain>
    </source>
</reference>
<evidence type="ECO:0000313" key="2">
    <source>
        <dbReference type="EMBL" id="KAJ5074206.1"/>
    </source>
</evidence>
<sequence length="207" mass="23606">MEMDWLKFYKRFSFILLILAMLFVGISIGEPNLLKLSCSNGLYFNGRSDITIGNFIGTTNPNQVYCDPHYISICYYKKNDKFLFAGMIVNILFSLLGIIFSANSLFEYRHSSKLSILLGFCGWLFIFLGLVIFAACWNSSSTYNRTQDHSAGCSLKYGVAFQLQLSALILSFFSLLIHSLVFRKQEQKVTIEYTESDYGKDSDILLN</sequence>
<evidence type="ECO:0000256" key="1">
    <source>
        <dbReference type="SAM" id="Phobius"/>
    </source>
</evidence>
<feature type="transmembrane region" description="Helical" evidence="1">
    <location>
        <begin position="114"/>
        <end position="140"/>
    </location>
</feature>
<dbReference type="AlphaFoldDB" id="A0A9Q0LKC1"/>
<comment type="caution">
    <text evidence="2">The sequence shown here is derived from an EMBL/GenBank/DDBJ whole genome shotgun (WGS) entry which is preliminary data.</text>
</comment>
<protein>
    <submittedName>
        <fullName evidence="2">Amastin-like surface protein-like protein-related</fullName>
    </submittedName>
</protein>
<keyword evidence="1" id="KW-0812">Transmembrane</keyword>
<organism evidence="2 3">
    <name type="scientific">Anaeramoeba ignava</name>
    <name type="common">Anaerobic marine amoeba</name>
    <dbReference type="NCBI Taxonomy" id="1746090"/>
    <lineage>
        <taxon>Eukaryota</taxon>
        <taxon>Metamonada</taxon>
        <taxon>Anaeramoebidae</taxon>
        <taxon>Anaeramoeba</taxon>
    </lineage>
</organism>
<keyword evidence="1" id="KW-0472">Membrane</keyword>
<proteinExistence type="predicted"/>
<keyword evidence="3" id="KW-1185">Reference proteome</keyword>
<accession>A0A9Q0LKC1</accession>
<gene>
    <name evidence="2" type="ORF">M0811_00835</name>
</gene>
<evidence type="ECO:0000313" key="3">
    <source>
        <dbReference type="Proteomes" id="UP001149090"/>
    </source>
</evidence>
<feature type="transmembrane region" description="Helical" evidence="1">
    <location>
        <begin position="160"/>
        <end position="182"/>
    </location>
</feature>
<dbReference type="Proteomes" id="UP001149090">
    <property type="component" value="Unassembled WGS sequence"/>
</dbReference>
<keyword evidence="1" id="KW-1133">Transmembrane helix</keyword>
<name>A0A9Q0LKC1_ANAIG</name>
<feature type="transmembrane region" description="Helical" evidence="1">
    <location>
        <begin position="82"/>
        <end position="102"/>
    </location>
</feature>